<dbReference type="InterPro" id="IPR006170">
    <property type="entry name" value="PBP/GOBP"/>
</dbReference>
<feature type="chain" id="PRO_5011986524" evidence="1">
    <location>
        <begin position="17"/>
        <end position="135"/>
    </location>
</feature>
<organism evidence="2">
    <name type="scientific">Anoplophora glabripennis</name>
    <name type="common">Asian longhorn beetle</name>
    <name type="synonym">Anoplophora nobilis</name>
    <dbReference type="NCBI Taxonomy" id="217634"/>
    <lineage>
        <taxon>Eukaryota</taxon>
        <taxon>Metazoa</taxon>
        <taxon>Ecdysozoa</taxon>
        <taxon>Arthropoda</taxon>
        <taxon>Hexapoda</taxon>
        <taxon>Insecta</taxon>
        <taxon>Pterygota</taxon>
        <taxon>Neoptera</taxon>
        <taxon>Endopterygota</taxon>
        <taxon>Coleoptera</taxon>
        <taxon>Polyphaga</taxon>
        <taxon>Cucujiformia</taxon>
        <taxon>Chrysomeloidea</taxon>
        <taxon>Cerambycidae</taxon>
        <taxon>Lamiinae</taxon>
        <taxon>Lamiini</taxon>
        <taxon>Anoplophora</taxon>
    </lineage>
</organism>
<evidence type="ECO:0000256" key="1">
    <source>
        <dbReference type="SAM" id="SignalP"/>
    </source>
</evidence>
<name>A0A1W5XGJ9_ANOGL</name>
<protein>
    <submittedName>
        <fullName evidence="2">Odorant binding protein 5</fullName>
    </submittedName>
</protein>
<dbReference type="Pfam" id="PF01395">
    <property type="entry name" value="PBP_GOBP"/>
    <property type="match status" value="1"/>
</dbReference>
<dbReference type="SUPFAM" id="SSF47565">
    <property type="entry name" value="Insect pheromone/odorant-binding proteins"/>
    <property type="match status" value="1"/>
</dbReference>
<feature type="signal peptide" evidence="1">
    <location>
        <begin position="1"/>
        <end position="16"/>
    </location>
</feature>
<dbReference type="GO" id="GO:0005549">
    <property type="term" value="F:odorant binding"/>
    <property type="evidence" value="ECO:0007669"/>
    <property type="project" value="InterPro"/>
</dbReference>
<dbReference type="AlphaFoldDB" id="A0A1W5XGJ9"/>
<reference evidence="2" key="1">
    <citation type="submission" date="2016-09" db="EMBL/GenBank/DDBJ databases">
        <title>Identification of putative odorant binding protein genes from the Anoplophora nobilis via an antennal transcriptome analysis.</title>
        <authorList>
            <person name="Li G.-W."/>
            <person name="Chen X.-L."/>
            <person name="Shang T.-C."/>
        </authorList>
    </citation>
    <scope>NUCLEOTIDE SEQUENCE</scope>
</reference>
<proteinExistence type="evidence at transcript level"/>
<dbReference type="EMBL" id="KX890102">
    <property type="protein sequence ID" value="ARH65460.1"/>
    <property type="molecule type" value="mRNA"/>
</dbReference>
<dbReference type="Gene3D" id="1.10.238.20">
    <property type="entry name" value="Pheromone/general odorant binding protein domain"/>
    <property type="match status" value="1"/>
</dbReference>
<dbReference type="CDD" id="cd23992">
    <property type="entry name" value="PBP_GOBP"/>
    <property type="match status" value="1"/>
</dbReference>
<sequence>MKSFLLVAFVVGVVTAASLPASEKKFINQVHANCQSNPKTFVDESLLKNLPANKDNAQVGVHMLCMSKGAGFQGPNGDINKETIKSKIALVIRDGSKVNELTNKCAVKTGSLEKTSINIFLCLNSNQVPYTPDLN</sequence>
<keyword evidence="1" id="KW-0732">Signal</keyword>
<accession>A0A1W5XGJ9</accession>
<evidence type="ECO:0000313" key="2">
    <source>
        <dbReference type="EMBL" id="ARH65460.1"/>
    </source>
</evidence>
<dbReference type="InterPro" id="IPR036728">
    <property type="entry name" value="PBP_GOBP_sf"/>
</dbReference>